<reference evidence="1" key="1">
    <citation type="journal article" date="2022" name="bioRxiv">
        <title>Sequencing and chromosome-scale assembly of the giantPleurodeles waltlgenome.</title>
        <authorList>
            <person name="Brown T."/>
            <person name="Elewa A."/>
            <person name="Iarovenko S."/>
            <person name="Subramanian E."/>
            <person name="Araus A.J."/>
            <person name="Petzold A."/>
            <person name="Susuki M."/>
            <person name="Suzuki K.-i.T."/>
            <person name="Hayashi T."/>
            <person name="Toyoda A."/>
            <person name="Oliveira C."/>
            <person name="Osipova E."/>
            <person name="Leigh N.D."/>
            <person name="Simon A."/>
            <person name="Yun M.H."/>
        </authorList>
    </citation>
    <scope>NUCLEOTIDE SEQUENCE</scope>
    <source>
        <strain evidence="1">20211129_DDA</strain>
        <tissue evidence="1">Liver</tissue>
    </source>
</reference>
<protein>
    <submittedName>
        <fullName evidence="1">Uncharacterized protein</fullName>
    </submittedName>
</protein>
<sequence>METQSTRGFRVCYRPQPTCLVTQLCSSHSSGFLVLLLRLGRVTPSVRAHSWDRFAPSGALETSPSCLRGLDRIGARSALPRRPSSGWEGRPYYLLSPSGEKPLPLPDRERWSSSPLLRAGTASPAFGTASAVEPGRVPAGPLLSPPMLLQSRSHSFAATSAATGLLHPAHPF</sequence>
<name>A0AAV7NGK6_PLEWA</name>
<evidence type="ECO:0000313" key="2">
    <source>
        <dbReference type="Proteomes" id="UP001066276"/>
    </source>
</evidence>
<comment type="caution">
    <text evidence="1">The sequence shown here is derived from an EMBL/GenBank/DDBJ whole genome shotgun (WGS) entry which is preliminary data.</text>
</comment>
<dbReference type="EMBL" id="JANPWB010000012">
    <property type="protein sequence ID" value="KAJ1115126.1"/>
    <property type="molecule type" value="Genomic_DNA"/>
</dbReference>
<gene>
    <name evidence="1" type="ORF">NDU88_003352</name>
</gene>
<keyword evidence="2" id="KW-1185">Reference proteome</keyword>
<evidence type="ECO:0000313" key="1">
    <source>
        <dbReference type="EMBL" id="KAJ1115126.1"/>
    </source>
</evidence>
<dbReference type="AlphaFoldDB" id="A0AAV7NGK6"/>
<dbReference type="Proteomes" id="UP001066276">
    <property type="component" value="Chromosome 8"/>
</dbReference>
<organism evidence="1 2">
    <name type="scientific">Pleurodeles waltl</name>
    <name type="common">Iberian ribbed newt</name>
    <dbReference type="NCBI Taxonomy" id="8319"/>
    <lineage>
        <taxon>Eukaryota</taxon>
        <taxon>Metazoa</taxon>
        <taxon>Chordata</taxon>
        <taxon>Craniata</taxon>
        <taxon>Vertebrata</taxon>
        <taxon>Euteleostomi</taxon>
        <taxon>Amphibia</taxon>
        <taxon>Batrachia</taxon>
        <taxon>Caudata</taxon>
        <taxon>Salamandroidea</taxon>
        <taxon>Salamandridae</taxon>
        <taxon>Pleurodelinae</taxon>
        <taxon>Pleurodeles</taxon>
    </lineage>
</organism>
<proteinExistence type="predicted"/>
<accession>A0AAV7NGK6</accession>